<evidence type="ECO:0000313" key="3">
    <source>
        <dbReference type="Proteomes" id="UP000326169"/>
    </source>
</evidence>
<dbReference type="InterPro" id="IPR050229">
    <property type="entry name" value="GlpE_sulfurtransferase"/>
</dbReference>
<evidence type="ECO:0000313" key="2">
    <source>
        <dbReference type="EMBL" id="GCE92356.1"/>
    </source>
</evidence>
<dbReference type="Proteomes" id="UP000326169">
    <property type="component" value="Unassembled WGS sequence"/>
</dbReference>
<dbReference type="PROSITE" id="PS50206">
    <property type="entry name" value="RHODANESE_3"/>
    <property type="match status" value="1"/>
</dbReference>
<name>A0A5M3T3H3_LIMPL</name>
<comment type="caution">
    <text evidence="2">The sequence shown here is derived from an EMBL/GenBank/DDBJ whole genome shotgun (WGS) entry which is preliminary data.</text>
</comment>
<dbReference type="Pfam" id="PF00581">
    <property type="entry name" value="Rhodanese"/>
    <property type="match status" value="1"/>
</dbReference>
<dbReference type="SUPFAM" id="SSF52821">
    <property type="entry name" value="Rhodanese/Cell cycle control phosphatase"/>
    <property type="match status" value="1"/>
</dbReference>
<dbReference type="CDD" id="cd00158">
    <property type="entry name" value="RHOD"/>
    <property type="match status" value="1"/>
</dbReference>
<sequence>MKLKKALLVISICCWGLLFPVWNWGIIPPAEAAKTPVIITPSEEVSQGVDQFIHKLPRDYYNINKVAQVKKLSQSDRALFIDVREPSEYRQGHIQGAINIPLRTLTERLDDIPHDRQVVIYCSSGYRTGIAVASLQLLGYNNIKGFAPSINAWKEAGEPLEK</sequence>
<dbReference type="InterPro" id="IPR036873">
    <property type="entry name" value="Rhodanese-like_dom_sf"/>
</dbReference>
<keyword evidence="3" id="KW-1185">Reference proteome</keyword>
<reference evidence="2 3" key="1">
    <citation type="journal article" date="2019" name="J Genomics">
        <title>The Draft Genome of a Hydrogen-producing Cyanobacterium, Arthrospira platensis NIES-46.</title>
        <authorList>
            <person name="Suzuki S."/>
            <person name="Yamaguchi H."/>
            <person name="Kawachi M."/>
        </authorList>
    </citation>
    <scope>NUCLEOTIDE SEQUENCE [LARGE SCALE GENOMIC DNA]</scope>
    <source>
        <strain evidence="2 3">NIES-46</strain>
    </source>
</reference>
<dbReference type="EMBL" id="BIMW01000012">
    <property type="protein sequence ID" value="GCE92356.1"/>
    <property type="molecule type" value="Genomic_DNA"/>
</dbReference>
<feature type="domain" description="Rhodanese" evidence="1">
    <location>
        <begin position="74"/>
        <end position="162"/>
    </location>
</feature>
<protein>
    <submittedName>
        <fullName evidence="2">Rhodanese-like domain protein</fullName>
    </submittedName>
</protein>
<dbReference type="InterPro" id="IPR001763">
    <property type="entry name" value="Rhodanese-like_dom"/>
</dbReference>
<dbReference type="PANTHER" id="PTHR43031">
    <property type="entry name" value="FAD-DEPENDENT OXIDOREDUCTASE"/>
    <property type="match status" value="1"/>
</dbReference>
<dbReference type="RefSeq" id="WP_006617545.1">
    <property type="nucleotide sequence ID" value="NZ_BIMW01000012.1"/>
</dbReference>
<proteinExistence type="predicted"/>
<accession>A0A5M3T3H3</accession>
<organism evidence="2 3">
    <name type="scientific">Limnospira platensis NIES-46</name>
    <dbReference type="NCBI Taxonomy" id="1236695"/>
    <lineage>
        <taxon>Bacteria</taxon>
        <taxon>Bacillati</taxon>
        <taxon>Cyanobacteriota</taxon>
        <taxon>Cyanophyceae</taxon>
        <taxon>Oscillatoriophycideae</taxon>
        <taxon>Oscillatoriales</taxon>
        <taxon>Sirenicapillariaceae</taxon>
        <taxon>Limnospira</taxon>
    </lineage>
</organism>
<dbReference type="SMART" id="SM00450">
    <property type="entry name" value="RHOD"/>
    <property type="match status" value="1"/>
</dbReference>
<dbReference type="GeneID" id="301681364"/>
<dbReference type="PANTHER" id="PTHR43031:SF1">
    <property type="entry name" value="PYRIDINE NUCLEOTIDE-DISULPHIDE OXIDOREDUCTASE"/>
    <property type="match status" value="1"/>
</dbReference>
<dbReference type="Gene3D" id="3.40.250.10">
    <property type="entry name" value="Rhodanese-like domain"/>
    <property type="match status" value="1"/>
</dbReference>
<gene>
    <name evidence="2" type="ORF">NIES46_03950</name>
</gene>
<evidence type="ECO:0000259" key="1">
    <source>
        <dbReference type="PROSITE" id="PS50206"/>
    </source>
</evidence>